<evidence type="ECO:0000313" key="2">
    <source>
        <dbReference type="Proteomes" id="UP000265520"/>
    </source>
</evidence>
<name>A0A392R4P0_9FABA</name>
<comment type="caution">
    <text evidence="1">The sequence shown here is derived from an EMBL/GenBank/DDBJ whole genome shotgun (WGS) entry which is preliminary data.</text>
</comment>
<feature type="non-terminal residue" evidence="1">
    <location>
        <position position="1"/>
    </location>
</feature>
<sequence>VKEMKNKSSKFQMVEEGVEDVVVETVVEAEDVVAE</sequence>
<dbReference type="EMBL" id="LXQA010188106">
    <property type="protein sequence ID" value="MCI31561.1"/>
    <property type="molecule type" value="Genomic_DNA"/>
</dbReference>
<protein>
    <submittedName>
        <fullName evidence="1">Uncharacterized protein</fullName>
    </submittedName>
</protein>
<reference evidence="1 2" key="1">
    <citation type="journal article" date="2018" name="Front. Plant Sci.">
        <title>Red Clover (Trifolium pratense) and Zigzag Clover (T. medium) - A Picture of Genomic Similarities and Differences.</title>
        <authorList>
            <person name="Dluhosova J."/>
            <person name="Istvanek J."/>
            <person name="Nedelnik J."/>
            <person name="Repkova J."/>
        </authorList>
    </citation>
    <scope>NUCLEOTIDE SEQUENCE [LARGE SCALE GENOMIC DNA]</scope>
    <source>
        <strain evidence="2">cv. 10/8</strain>
        <tissue evidence="1">Leaf</tissue>
    </source>
</reference>
<organism evidence="1 2">
    <name type="scientific">Trifolium medium</name>
    <dbReference type="NCBI Taxonomy" id="97028"/>
    <lineage>
        <taxon>Eukaryota</taxon>
        <taxon>Viridiplantae</taxon>
        <taxon>Streptophyta</taxon>
        <taxon>Embryophyta</taxon>
        <taxon>Tracheophyta</taxon>
        <taxon>Spermatophyta</taxon>
        <taxon>Magnoliopsida</taxon>
        <taxon>eudicotyledons</taxon>
        <taxon>Gunneridae</taxon>
        <taxon>Pentapetalae</taxon>
        <taxon>rosids</taxon>
        <taxon>fabids</taxon>
        <taxon>Fabales</taxon>
        <taxon>Fabaceae</taxon>
        <taxon>Papilionoideae</taxon>
        <taxon>50 kb inversion clade</taxon>
        <taxon>NPAAA clade</taxon>
        <taxon>Hologalegina</taxon>
        <taxon>IRL clade</taxon>
        <taxon>Trifolieae</taxon>
        <taxon>Trifolium</taxon>
    </lineage>
</organism>
<accession>A0A392R4P0</accession>
<keyword evidence="2" id="KW-1185">Reference proteome</keyword>
<dbReference type="AlphaFoldDB" id="A0A392R4P0"/>
<dbReference type="Proteomes" id="UP000265520">
    <property type="component" value="Unassembled WGS sequence"/>
</dbReference>
<evidence type="ECO:0000313" key="1">
    <source>
        <dbReference type="EMBL" id="MCI31561.1"/>
    </source>
</evidence>
<proteinExistence type="predicted"/>